<sequence>MNNMRPTTLSNVDVIDALGPVFSLALEEVLMVMNLSVCTAGYL</sequence>
<evidence type="ECO:0000313" key="1">
    <source>
        <dbReference type="EMBL" id="BBH08828.1"/>
    </source>
</evidence>
<name>A0A4Y1RY64_PRUDU</name>
<dbReference type="EMBL" id="AP019304">
    <property type="protein sequence ID" value="BBH08828.1"/>
    <property type="molecule type" value="Genomic_DNA"/>
</dbReference>
<protein>
    <submittedName>
        <fullName evidence="1">Uncharacterized protein</fullName>
    </submittedName>
</protein>
<proteinExistence type="predicted"/>
<accession>A0A4Y1RY64</accession>
<organism evidence="1">
    <name type="scientific">Prunus dulcis</name>
    <name type="common">Almond</name>
    <name type="synonym">Amygdalus dulcis</name>
    <dbReference type="NCBI Taxonomy" id="3755"/>
    <lineage>
        <taxon>Eukaryota</taxon>
        <taxon>Viridiplantae</taxon>
        <taxon>Streptophyta</taxon>
        <taxon>Embryophyta</taxon>
        <taxon>Tracheophyta</taxon>
        <taxon>Spermatophyta</taxon>
        <taxon>Magnoliopsida</taxon>
        <taxon>eudicotyledons</taxon>
        <taxon>Gunneridae</taxon>
        <taxon>Pentapetalae</taxon>
        <taxon>rosids</taxon>
        <taxon>fabids</taxon>
        <taxon>Rosales</taxon>
        <taxon>Rosaceae</taxon>
        <taxon>Amygdaloideae</taxon>
        <taxon>Amygdaleae</taxon>
        <taxon>Prunus</taxon>
    </lineage>
</organism>
<dbReference type="AlphaFoldDB" id="A0A4Y1RY64"/>
<reference evidence="1" key="1">
    <citation type="journal article" date="2019" name="Science">
        <title>Mutation of a bHLH transcription factor allowed almond domestication.</title>
        <authorList>
            <person name="Sanchez-Perez R."/>
            <person name="Pavan S."/>
            <person name="Mazzeo R."/>
            <person name="Moldovan C."/>
            <person name="Aiese Cigliano R."/>
            <person name="Del Cueto J."/>
            <person name="Ricciardi F."/>
            <person name="Lotti C."/>
            <person name="Ricciardi L."/>
            <person name="Dicenta F."/>
            <person name="Lopez-Marques R.L."/>
            <person name="Lindberg Moller B."/>
        </authorList>
    </citation>
    <scope>NUCLEOTIDE SEQUENCE</scope>
</reference>
<gene>
    <name evidence="1" type="ORF">Prudu_021135</name>
</gene>